<dbReference type="Gene3D" id="1.20.1310.10">
    <property type="entry name" value="Cullin Repeats"/>
    <property type="match status" value="1"/>
</dbReference>
<feature type="compositionally biased region" description="Basic residues" evidence="1">
    <location>
        <begin position="402"/>
        <end position="411"/>
    </location>
</feature>
<dbReference type="PANTHER" id="PTHR15109">
    <property type="entry name" value="AGAP004327-PA"/>
    <property type="match status" value="1"/>
</dbReference>
<sequence length="666" mass="74847">MDLQERRNAKTVSVSNPYLLRLKCFLCQALNPNINDENNNLKKDNNTNEKPLNPISKLPLYTCADCEAKLRLEEKETASSSTVTSQEFEEESDRMIIVPDTSSDDNNDECWCQSCTNDLDDLNSRQLWDDLSHIIKCVYRATDKEFSENQFSDDISKAKEYVKKLTDINSQSLFNKLESIVLEYVREIRNQVLERFHTCSKTSHDVQLFISFLLDEYNMFIQAANNVSTIVSYLEENYMKSFHLTWLLYNKHLYEKLIYMDRKIQHSMSTMIDLLQPSNDDDNDYSPAEYTQLLNRFLAFDEEMSEIDCLYKDSQAKMTSSPLNICMHHGYQFENNLKIKKKKKCKKVKKPKQLPASSQENTNRKQRKAVNKSTCVWTSFEFVITVSSESSSSQKSSSTKSKSSKSSHRRKESSSSTASATTMLTTTTTTTTTTQIPKKSIAADLLLPRSIADLSAKIQSVSFTAGTFGSITSANTNDCYQSSSSSSCSSSNCSTTTLTAAKTTTPTGQTRLSINLTRKPGSKTAEHGGQKIAEALFNELTSFGNGEHLNNGRKKDNQQFKKTKQQRSTINETLINSTNSSHSFFNSSNKSDSNSSSTAYNNLDHLLRHAASNTDVSEAALHSILSSFHSPTCLDSSSSSSVKHSVSSKTTEALQTLLAQQQQQQQ</sequence>
<dbReference type="PANTHER" id="PTHR15109:SF4">
    <property type="entry name" value="FAM193 C-TERMINAL DOMAIN-CONTAINING PROTEIN"/>
    <property type="match status" value="1"/>
</dbReference>
<feature type="compositionally biased region" description="Low complexity" evidence="1">
    <location>
        <begin position="414"/>
        <end position="433"/>
    </location>
</feature>
<dbReference type="Proteomes" id="UP000663873">
    <property type="component" value="Unassembled WGS sequence"/>
</dbReference>
<protein>
    <submittedName>
        <fullName evidence="2">Uncharacterized protein</fullName>
    </submittedName>
</protein>
<dbReference type="InterPro" id="IPR016159">
    <property type="entry name" value="Cullin_repeat-like_dom_sf"/>
</dbReference>
<comment type="caution">
    <text evidence="2">The sequence shown here is derived from an EMBL/GenBank/DDBJ whole genome shotgun (WGS) entry which is preliminary data.</text>
</comment>
<dbReference type="SUPFAM" id="SSF74788">
    <property type="entry name" value="Cullin repeat-like"/>
    <property type="match status" value="1"/>
</dbReference>
<dbReference type="EMBL" id="CAJOBP010002186">
    <property type="protein sequence ID" value="CAF4339602.1"/>
    <property type="molecule type" value="Genomic_DNA"/>
</dbReference>
<feature type="compositionally biased region" description="Low complexity" evidence="1">
    <location>
        <begin position="392"/>
        <end position="401"/>
    </location>
</feature>
<evidence type="ECO:0000256" key="1">
    <source>
        <dbReference type="SAM" id="MobiDB-lite"/>
    </source>
</evidence>
<feature type="region of interest" description="Disordered" evidence="1">
    <location>
        <begin position="544"/>
        <end position="568"/>
    </location>
</feature>
<proteinExistence type="predicted"/>
<keyword evidence="3" id="KW-1185">Reference proteome</keyword>
<dbReference type="InterPro" id="IPR029717">
    <property type="entry name" value="FAM193"/>
</dbReference>
<organism evidence="2 3">
    <name type="scientific">Rotaria socialis</name>
    <dbReference type="NCBI Taxonomy" id="392032"/>
    <lineage>
        <taxon>Eukaryota</taxon>
        <taxon>Metazoa</taxon>
        <taxon>Spiralia</taxon>
        <taxon>Gnathifera</taxon>
        <taxon>Rotifera</taxon>
        <taxon>Eurotatoria</taxon>
        <taxon>Bdelloidea</taxon>
        <taxon>Philodinida</taxon>
        <taxon>Philodinidae</taxon>
        <taxon>Rotaria</taxon>
    </lineage>
</organism>
<dbReference type="AlphaFoldDB" id="A0A820KGK1"/>
<evidence type="ECO:0000313" key="2">
    <source>
        <dbReference type="EMBL" id="CAF4339602.1"/>
    </source>
</evidence>
<reference evidence="2" key="1">
    <citation type="submission" date="2021-02" db="EMBL/GenBank/DDBJ databases">
        <authorList>
            <person name="Nowell W R."/>
        </authorList>
    </citation>
    <scope>NUCLEOTIDE SEQUENCE</scope>
</reference>
<accession>A0A820KGK1</accession>
<name>A0A820KGK1_9BILA</name>
<evidence type="ECO:0000313" key="3">
    <source>
        <dbReference type="Proteomes" id="UP000663873"/>
    </source>
</evidence>
<feature type="region of interest" description="Disordered" evidence="1">
    <location>
        <begin position="392"/>
        <end position="433"/>
    </location>
</feature>
<feature type="region of interest" description="Disordered" evidence="1">
    <location>
        <begin position="344"/>
        <end position="368"/>
    </location>
</feature>
<feature type="region of interest" description="Disordered" evidence="1">
    <location>
        <begin position="578"/>
        <end position="597"/>
    </location>
</feature>
<gene>
    <name evidence="2" type="ORF">UJA718_LOCUS15048</name>
</gene>
<feature type="non-terminal residue" evidence="2">
    <location>
        <position position="666"/>
    </location>
</feature>